<gene>
    <name evidence="1" type="ORF">FPE01S_03_07700</name>
</gene>
<proteinExistence type="predicted"/>
<dbReference type="AlphaFoldDB" id="A0A0E9N4W7"/>
<protein>
    <recommendedName>
        <fullName evidence="3">MORN repeat protein</fullName>
    </recommendedName>
</protein>
<sequence length="296" mass="35125">MDNRKYQVYFNEAEVVLTEDYYKTVPPSARLYNGRSINRSNKFGFREGLWIEFFKDGHEKSVTQYPDQSLFFDPDPLWSKTYYPSGQLSGYIRTDTSESWFDNGQPESQFITRKGGDTSFYSGYRKYNAQQLAQEFSEKSYPTIFTSEFDPQYKQEGSITEIVFKKEYFQNGNPKFVYGKDTSVSWFETGQIESKRYRNGKKQFNQKGNLTEQSFSWLEKGPEHWRNLENTLYVQFYPNGKIREIELVRDEPTEDGIAPGVRYTWAWDKKMHLTESPENWTEPLPWTRFPALRVRP</sequence>
<dbReference type="Proteomes" id="UP000033121">
    <property type="component" value="Unassembled WGS sequence"/>
</dbReference>
<dbReference type="Pfam" id="PF07661">
    <property type="entry name" value="MORN_2"/>
    <property type="match status" value="1"/>
</dbReference>
<comment type="caution">
    <text evidence="1">The sequence shown here is derived from an EMBL/GenBank/DDBJ whole genome shotgun (WGS) entry which is preliminary data.</text>
</comment>
<evidence type="ECO:0008006" key="3">
    <source>
        <dbReference type="Google" id="ProtNLM"/>
    </source>
</evidence>
<accession>A0A0E9N4W7</accession>
<dbReference type="EMBL" id="BBWV01000003">
    <property type="protein sequence ID" value="GAO44731.1"/>
    <property type="molecule type" value="Genomic_DNA"/>
</dbReference>
<evidence type="ECO:0000313" key="2">
    <source>
        <dbReference type="Proteomes" id="UP000033121"/>
    </source>
</evidence>
<name>A0A0E9N4W7_9BACT</name>
<organism evidence="1 2">
    <name type="scientific">Flavihumibacter petaseus NBRC 106054</name>
    <dbReference type="NCBI Taxonomy" id="1220578"/>
    <lineage>
        <taxon>Bacteria</taxon>
        <taxon>Pseudomonadati</taxon>
        <taxon>Bacteroidota</taxon>
        <taxon>Chitinophagia</taxon>
        <taxon>Chitinophagales</taxon>
        <taxon>Chitinophagaceae</taxon>
        <taxon>Flavihumibacter</taxon>
    </lineage>
</organism>
<evidence type="ECO:0000313" key="1">
    <source>
        <dbReference type="EMBL" id="GAO44731.1"/>
    </source>
</evidence>
<dbReference type="InterPro" id="IPR011652">
    <property type="entry name" value="MORN_2"/>
</dbReference>
<keyword evidence="2" id="KW-1185">Reference proteome</keyword>
<reference evidence="1 2" key="1">
    <citation type="submission" date="2015-04" db="EMBL/GenBank/DDBJ databases">
        <title>Whole genome shotgun sequence of Flavihumibacter petaseus NBRC 106054.</title>
        <authorList>
            <person name="Miyazawa S."/>
            <person name="Hosoyama A."/>
            <person name="Hashimoto M."/>
            <person name="Noguchi M."/>
            <person name="Tsuchikane K."/>
            <person name="Ohji S."/>
            <person name="Yamazoe A."/>
            <person name="Ichikawa N."/>
            <person name="Kimura A."/>
            <person name="Fujita N."/>
        </authorList>
    </citation>
    <scope>NUCLEOTIDE SEQUENCE [LARGE SCALE GENOMIC DNA]</scope>
    <source>
        <strain evidence="1 2">NBRC 106054</strain>
    </source>
</reference>